<feature type="region of interest" description="Disordered" evidence="10">
    <location>
        <begin position="1"/>
        <end position="357"/>
    </location>
</feature>
<evidence type="ECO:0000256" key="2">
    <source>
        <dbReference type="ARBA" id="ARBA00004906"/>
    </source>
</evidence>
<evidence type="ECO:0000256" key="9">
    <source>
        <dbReference type="PROSITE-ProRule" id="PRU00175"/>
    </source>
</evidence>
<dbReference type="FunFam" id="3.30.40.10:FF:000309">
    <property type="entry name" value="E3 ubiquitin-protein ligase MBR2"/>
    <property type="match status" value="1"/>
</dbReference>
<feature type="compositionally biased region" description="Polar residues" evidence="10">
    <location>
        <begin position="139"/>
        <end position="155"/>
    </location>
</feature>
<comment type="catalytic activity">
    <reaction evidence="1">
        <text>S-ubiquitinyl-[E2 ubiquitin-conjugating enzyme]-L-cysteine + [acceptor protein]-L-lysine = [E2 ubiquitin-conjugating enzyme]-L-cysteine + N(6)-ubiquitinyl-[acceptor protein]-L-lysine.</text>
        <dbReference type="EC" id="2.3.2.27"/>
    </reaction>
</comment>
<dbReference type="GO" id="GO:0043161">
    <property type="term" value="P:proteasome-mediated ubiquitin-dependent protein catabolic process"/>
    <property type="evidence" value="ECO:0007669"/>
    <property type="project" value="UniProtKB-ARBA"/>
</dbReference>
<feature type="domain" description="RING-type" evidence="11">
    <location>
        <begin position="474"/>
        <end position="515"/>
    </location>
</feature>
<evidence type="ECO:0000256" key="10">
    <source>
        <dbReference type="SAM" id="MobiDB-lite"/>
    </source>
</evidence>
<evidence type="ECO:0000256" key="5">
    <source>
        <dbReference type="ARBA" id="ARBA00022723"/>
    </source>
</evidence>
<keyword evidence="8" id="KW-0862">Zinc</keyword>
<dbReference type="AlphaFoldDB" id="A0A2U1NV58"/>
<evidence type="ECO:0000256" key="8">
    <source>
        <dbReference type="ARBA" id="ARBA00022833"/>
    </source>
</evidence>
<protein>
    <recommendedName>
        <fullName evidence="3">RING-type E3 ubiquitin transferase</fullName>
        <ecNumber evidence="3">2.3.2.27</ecNumber>
    </recommendedName>
</protein>
<comment type="caution">
    <text evidence="12">The sequence shown here is derived from an EMBL/GenBank/DDBJ whole genome shotgun (WGS) entry which is preliminary data.</text>
</comment>
<feature type="compositionally biased region" description="Polar residues" evidence="10">
    <location>
        <begin position="208"/>
        <end position="223"/>
    </location>
</feature>
<dbReference type="InterPro" id="IPR001841">
    <property type="entry name" value="Znf_RING"/>
</dbReference>
<dbReference type="PANTHER" id="PTHR22937:SF221">
    <property type="entry name" value="RING-TYPE E3 UBIQUITIN TRANSFERASE"/>
    <property type="match status" value="1"/>
</dbReference>
<dbReference type="SMART" id="SM00184">
    <property type="entry name" value="RING"/>
    <property type="match status" value="1"/>
</dbReference>
<dbReference type="Proteomes" id="UP000245207">
    <property type="component" value="Unassembled WGS sequence"/>
</dbReference>
<accession>A0A2U1NV58</accession>
<dbReference type="GO" id="GO:0061630">
    <property type="term" value="F:ubiquitin protein ligase activity"/>
    <property type="evidence" value="ECO:0007669"/>
    <property type="project" value="UniProtKB-EC"/>
</dbReference>
<dbReference type="Pfam" id="PF13639">
    <property type="entry name" value="zf-RING_2"/>
    <property type="match status" value="1"/>
</dbReference>
<dbReference type="SUPFAM" id="SSF57850">
    <property type="entry name" value="RING/U-box"/>
    <property type="match status" value="1"/>
</dbReference>
<keyword evidence="5" id="KW-0479">Metal-binding</keyword>
<keyword evidence="7" id="KW-0833">Ubl conjugation pathway</keyword>
<name>A0A2U1NV58_ARTAN</name>
<sequence>MRRQRNIFDTFPDSVDLNQGPNYNGLDTNESDECNSNNNSNSNSRLSPNERLLLSNDLSGDPQKSQTFSGWDVGESSSRPNPQARVATNWPSSLDTRDSRFSLDTRDSRFPVGPLNTQGSRSKNIPMDVDLNIGYDAGSSGTSDECGTSGSSGNSREPIAVPPLSIPGVPENSQRFYAPTNISSTGNYSNSSSSHQSSRRLSHSQYLDQTSTNSSHRSNQQMQVPGMPRNLLPFPWIGNGSSSRNGGSSSSSPLPREIRNSVQDPTNWSLGNPSSSSRNDNIWLPNLNSTTHSQQRSTDIPPPWTLFPSSEPESGGHRGRFRPFLSGPSSSSEDNVLLSGGNSSGRHHQPLIRSPPLMEVPGDEWQAFAGDIEGRHRLVSEMRQILHALRRGENLRAEDYMLFDPFINGVADLHDRHRDMRLDVDNMSYEELLALEERIGDVKTGLTEDVILKSMKQRKHMLFMGISTQILEPCCICREEYENGDDIGTLDCGHDFHTCCIKQWLTQKNLCPICKMAGLAT</sequence>
<organism evidence="12 13">
    <name type="scientific">Artemisia annua</name>
    <name type="common">Sweet wormwood</name>
    <dbReference type="NCBI Taxonomy" id="35608"/>
    <lineage>
        <taxon>Eukaryota</taxon>
        <taxon>Viridiplantae</taxon>
        <taxon>Streptophyta</taxon>
        <taxon>Embryophyta</taxon>
        <taxon>Tracheophyta</taxon>
        <taxon>Spermatophyta</taxon>
        <taxon>Magnoliopsida</taxon>
        <taxon>eudicotyledons</taxon>
        <taxon>Gunneridae</taxon>
        <taxon>Pentapetalae</taxon>
        <taxon>asterids</taxon>
        <taxon>campanulids</taxon>
        <taxon>Asterales</taxon>
        <taxon>Asteraceae</taxon>
        <taxon>Asteroideae</taxon>
        <taxon>Anthemideae</taxon>
        <taxon>Artemisiinae</taxon>
        <taxon>Artemisia</taxon>
    </lineage>
</organism>
<feature type="compositionally biased region" description="Polar residues" evidence="10">
    <location>
        <begin position="62"/>
        <end position="81"/>
    </location>
</feature>
<feature type="compositionally biased region" description="Polar residues" evidence="10">
    <location>
        <begin position="171"/>
        <end position="186"/>
    </location>
</feature>
<proteinExistence type="predicted"/>
<evidence type="ECO:0000259" key="11">
    <source>
        <dbReference type="PROSITE" id="PS50089"/>
    </source>
</evidence>
<evidence type="ECO:0000313" key="12">
    <source>
        <dbReference type="EMBL" id="PWA77386.1"/>
    </source>
</evidence>
<feature type="compositionally biased region" description="Low complexity" evidence="10">
    <location>
        <begin position="34"/>
        <end position="56"/>
    </location>
</feature>
<evidence type="ECO:0000313" key="13">
    <source>
        <dbReference type="Proteomes" id="UP000245207"/>
    </source>
</evidence>
<dbReference type="InterPro" id="IPR013083">
    <property type="entry name" value="Znf_RING/FYVE/PHD"/>
</dbReference>
<dbReference type="GO" id="GO:0008270">
    <property type="term" value="F:zinc ion binding"/>
    <property type="evidence" value="ECO:0007669"/>
    <property type="project" value="UniProtKB-KW"/>
</dbReference>
<evidence type="ECO:0000256" key="6">
    <source>
        <dbReference type="ARBA" id="ARBA00022771"/>
    </source>
</evidence>
<dbReference type="STRING" id="35608.A0A2U1NV58"/>
<comment type="pathway">
    <text evidence="2">Protein modification; protein ubiquitination.</text>
</comment>
<feature type="compositionally biased region" description="Basic and acidic residues" evidence="10">
    <location>
        <begin position="95"/>
        <end position="109"/>
    </location>
</feature>
<keyword evidence="13" id="KW-1185">Reference proteome</keyword>
<evidence type="ECO:0000256" key="1">
    <source>
        <dbReference type="ARBA" id="ARBA00000900"/>
    </source>
</evidence>
<gene>
    <name evidence="12" type="ORF">CTI12_AA225400</name>
</gene>
<reference evidence="12 13" key="1">
    <citation type="journal article" date="2018" name="Mol. Plant">
        <title>The genome of Artemisia annua provides insight into the evolution of Asteraceae family and artemisinin biosynthesis.</title>
        <authorList>
            <person name="Shen Q."/>
            <person name="Zhang L."/>
            <person name="Liao Z."/>
            <person name="Wang S."/>
            <person name="Yan T."/>
            <person name="Shi P."/>
            <person name="Liu M."/>
            <person name="Fu X."/>
            <person name="Pan Q."/>
            <person name="Wang Y."/>
            <person name="Lv Z."/>
            <person name="Lu X."/>
            <person name="Zhang F."/>
            <person name="Jiang W."/>
            <person name="Ma Y."/>
            <person name="Chen M."/>
            <person name="Hao X."/>
            <person name="Li L."/>
            <person name="Tang Y."/>
            <person name="Lv G."/>
            <person name="Zhou Y."/>
            <person name="Sun X."/>
            <person name="Brodelius P.E."/>
            <person name="Rose J.K.C."/>
            <person name="Tang K."/>
        </authorList>
    </citation>
    <scope>NUCLEOTIDE SEQUENCE [LARGE SCALE GENOMIC DNA]</scope>
    <source>
        <strain evidence="13">cv. Huhao1</strain>
        <tissue evidence="12">Leaf</tissue>
    </source>
</reference>
<keyword evidence="6 9" id="KW-0863">Zinc-finger</keyword>
<feature type="compositionally biased region" description="Low complexity" evidence="10">
    <location>
        <begin position="238"/>
        <end position="252"/>
    </location>
</feature>
<evidence type="ECO:0000256" key="7">
    <source>
        <dbReference type="ARBA" id="ARBA00022786"/>
    </source>
</evidence>
<feature type="compositionally biased region" description="Low complexity" evidence="10">
    <location>
        <begin position="187"/>
        <end position="196"/>
    </location>
</feature>
<keyword evidence="4" id="KW-0808">Transferase</keyword>
<dbReference type="EC" id="2.3.2.27" evidence="3"/>
<evidence type="ECO:0000256" key="4">
    <source>
        <dbReference type="ARBA" id="ARBA00022679"/>
    </source>
</evidence>
<dbReference type="GO" id="GO:0010228">
    <property type="term" value="P:vegetative to reproductive phase transition of meristem"/>
    <property type="evidence" value="ECO:0007669"/>
    <property type="project" value="UniProtKB-ARBA"/>
</dbReference>
<feature type="compositionally biased region" description="Polar residues" evidence="10">
    <location>
        <begin position="260"/>
        <end position="298"/>
    </location>
</feature>
<dbReference type="PANTHER" id="PTHR22937">
    <property type="entry name" value="E3 UBIQUITIN-PROTEIN LIGASE RNF165"/>
    <property type="match status" value="1"/>
</dbReference>
<dbReference type="Gene3D" id="3.30.40.10">
    <property type="entry name" value="Zinc/RING finger domain, C3HC4 (zinc finger)"/>
    <property type="match status" value="1"/>
</dbReference>
<dbReference type="OrthoDB" id="8062037at2759"/>
<dbReference type="PROSITE" id="PS50089">
    <property type="entry name" value="ZF_RING_2"/>
    <property type="match status" value="1"/>
</dbReference>
<dbReference type="EMBL" id="PKPP01002134">
    <property type="protein sequence ID" value="PWA77386.1"/>
    <property type="molecule type" value="Genomic_DNA"/>
</dbReference>
<feature type="compositionally biased region" description="Polar residues" evidence="10">
    <location>
        <begin position="16"/>
        <end position="28"/>
    </location>
</feature>
<evidence type="ECO:0000256" key="3">
    <source>
        <dbReference type="ARBA" id="ARBA00012483"/>
    </source>
</evidence>
<dbReference type="InterPro" id="IPR045191">
    <property type="entry name" value="MBR1/2-like"/>
</dbReference>